<sequence>MIGPGPVARLVQAILFALEAVKATQNIRIKTLEKEAKKGFTRFLQIDTVAAVLTWCIIMQSKQQSFPSLDFEKEVERAKWFKTDLEKGGWNQRYKVPGEFDSWSNTFPQEEVPIKTLFMFEALPLTAEKFAEMVHPSNMDIRIKWDDAFQDLETLEVAPDKGRIVYTRAALSCPLTDRTLVLYVSPPKEVDWFGKKAFAMFVKNAIHPSKPKGQGGLIRATNGGNFYIAVPDENEPDSKCNVFGLTNNNCNGWLPNSGIEWLVARDASKVFYKLRQNTVKGYDKYFKK</sequence>
<reference evidence="2 3" key="1">
    <citation type="submission" date="2022-05" db="EMBL/GenBank/DDBJ databases">
        <authorList>
            <consortium name="Genoscope - CEA"/>
            <person name="William W."/>
        </authorList>
    </citation>
    <scope>NUCLEOTIDE SEQUENCE [LARGE SCALE GENOMIC DNA]</scope>
</reference>
<dbReference type="PROSITE" id="PS50848">
    <property type="entry name" value="START"/>
    <property type="match status" value="1"/>
</dbReference>
<dbReference type="InterPro" id="IPR002913">
    <property type="entry name" value="START_lipid-bd_dom"/>
</dbReference>
<dbReference type="EMBL" id="CALNXI010000059">
    <property type="protein sequence ID" value="CAH3017305.1"/>
    <property type="molecule type" value="Genomic_DNA"/>
</dbReference>
<keyword evidence="3" id="KW-1185">Reference proteome</keyword>
<gene>
    <name evidence="2" type="ORF">PEVE_00036671</name>
</gene>
<evidence type="ECO:0000313" key="3">
    <source>
        <dbReference type="Proteomes" id="UP001159427"/>
    </source>
</evidence>
<proteinExistence type="predicted"/>
<dbReference type="Gene3D" id="3.30.530.20">
    <property type="match status" value="1"/>
</dbReference>
<evidence type="ECO:0000259" key="1">
    <source>
        <dbReference type="PROSITE" id="PS50848"/>
    </source>
</evidence>
<dbReference type="SUPFAM" id="SSF55961">
    <property type="entry name" value="Bet v1-like"/>
    <property type="match status" value="1"/>
</dbReference>
<comment type="caution">
    <text evidence="2">The sequence shown here is derived from an EMBL/GenBank/DDBJ whole genome shotgun (WGS) entry which is preliminary data.</text>
</comment>
<protein>
    <recommendedName>
        <fullName evidence="1">START domain-containing protein</fullName>
    </recommendedName>
</protein>
<accession>A0ABN8LJJ3</accession>
<evidence type="ECO:0000313" key="2">
    <source>
        <dbReference type="EMBL" id="CAH3017305.1"/>
    </source>
</evidence>
<dbReference type="Proteomes" id="UP001159427">
    <property type="component" value="Unassembled WGS sequence"/>
</dbReference>
<organism evidence="2 3">
    <name type="scientific">Porites evermanni</name>
    <dbReference type="NCBI Taxonomy" id="104178"/>
    <lineage>
        <taxon>Eukaryota</taxon>
        <taxon>Metazoa</taxon>
        <taxon>Cnidaria</taxon>
        <taxon>Anthozoa</taxon>
        <taxon>Hexacorallia</taxon>
        <taxon>Scleractinia</taxon>
        <taxon>Fungiina</taxon>
        <taxon>Poritidae</taxon>
        <taxon>Porites</taxon>
    </lineage>
</organism>
<feature type="domain" description="START" evidence="1">
    <location>
        <begin position="55"/>
        <end position="263"/>
    </location>
</feature>
<dbReference type="Pfam" id="PF01852">
    <property type="entry name" value="START"/>
    <property type="match status" value="1"/>
</dbReference>
<dbReference type="InterPro" id="IPR023393">
    <property type="entry name" value="START-like_dom_sf"/>
</dbReference>
<name>A0ABN8LJJ3_9CNID</name>